<feature type="region of interest" description="Disordered" evidence="1">
    <location>
        <begin position="134"/>
        <end position="185"/>
    </location>
</feature>
<feature type="compositionally biased region" description="Polar residues" evidence="1">
    <location>
        <begin position="134"/>
        <end position="148"/>
    </location>
</feature>
<comment type="caution">
    <text evidence="2">The sequence shown here is derived from an EMBL/GenBank/DDBJ whole genome shotgun (WGS) entry which is preliminary data.</text>
</comment>
<reference evidence="2 3" key="1">
    <citation type="submission" date="2021-06" db="EMBL/GenBank/DDBJ databases">
        <title>Caerostris darwini draft genome.</title>
        <authorList>
            <person name="Kono N."/>
            <person name="Arakawa K."/>
        </authorList>
    </citation>
    <scope>NUCLEOTIDE SEQUENCE [LARGE SCALE GENOMIC DNA]</scope>
</reference>
<gene>
    <name evidence="2" type="primary">AVEN_60233_1</name>
    <name evidence="2" type="ORF">CDAR_611071</name>
</gene>
<keyword evidence="3" id="KW-1185">Reference proteome</keyword>
<name>A0AAV4QB42_9ARAC</name>
<sequence>MEVDTEDTETQLITYLENILKCQIIPMNYMNLRDLVEDAPQKMKLYEYIEEKYPDAQFLDFLKKYPNVFTVNPNRTVILSQGNSFTLPYMRSSSSQQLDTSYDAVDGADKSEYISDPETSDSDEECLNEGSRLIQTVNNSGRSTNHPVTDSDSSSSDSDSSEDLFSSEIVQTSDSADSSQSSNSS</sequence>
<evidence type="ECO:0000313" key="3">
    <source>
        <dbReference type="Proteomes" id="UP001054837"/>
    </source>
</evidence>
<dbReference type="Proteomes" id="UP001054837">
    <property type="component" value="Unassembled WGS sequence"/>
</dbReference>
<feature type="compositionally biased region" description="Low complexity" evidence="1">
    <location>
        <begin position="150"/>
        <end position="185"/>
    </location>
</feature>
<dbReference type="EMBL" id="BPLQ01004141">
    <property type="protein sequence ID" value="GIY05909.1"/>
    <property type="molecule type" value="Genomic_DNA"/>
</dbReference>
<protein>
    <submittedName>
        <fullName evidence="2">Uncharacterized protein</fullName>
    </submittedName>
</protein>
<accession>A0AAV4QB42</accession>
<evidence type="ECO:0000256" key="1">
    <source>
        <dbReference type="SAM" id="MobiDB-lite"/>
    </source>
</evidence>
<proteinExistence type="predicted"/>
<dbReference type="AlphaFoldDB" id="A0AAV4QB42"/>
<evidence type="ECO:0000313" key="2">
    <source>
        <dbReference type="EMBL" id="GIY05909.1"/>
    </source>
</evidence>
<organism evidence="2 3">
    <name type="scientific">Caerostris darwini</name>
    <dbReference type="NCBI Taxonomy" id="1538125"/>
    <lineage>
        <taxon>Eukaryota</taxon>
        <taxon>Metazoa</taxon>
        <taxon>Ecdysozoa</taxon>
        <taxon>Arthropoda</taxon>
        <taxon>Chelicerata</taxon>
        <taxon>Arachnida</taxon>
        <taxon>Araneae</taxon>
        <taxon>Araneomorphae</taxon>
        <taxon>Entelegynae</taxon>
        <taxon>Araneoidea</taxon>
        <taxon>Araneidae</taxon>
        <taxon>Caerostris</taxon>
    </lineage>
</organism>